<feature type="compositionally biased region" description="Low complexity" evidence="1">
    <location>
        <begin position="1"/>
        <end position="20"/>
    </location>
</feature>
<comment type="caution">
    <text evidence="2">The sequence shown here is derived from an EMBL/GenBank/DDBJ whole genome shotgun (WGS) entry which is preliminary data.</text>
</comment>
<sequence>QSTKTAKTAKTHADTTSADTLKVNGRASNQDTAERKATAALNSHNEYQEQGQITVMGAVKLVAGNKVTLAGFGK</sequence>
<name>A0A3N0FH07_9GAMM</name>
<feature type="non-terminal residue" evidence="2">
    <location>
        <position position="1"/>
    </location>
</feature>
<protein>
    <submittedName>
        <fullName evidence="2">Phage protein D</fullName>
    </submittedName>
</protein>
<dbReference type="Proteomes" id="UP000276061">
    <property type="component" value="Unassembled WGS sequence"/>
</dbReference>
<organism evidence="2 3">
    <name type="scientific">Dickeya undicola</name>
    <dbReference type="NCBI Taxonomy" id="1577887"/>
    <lineage>
        <taxon>Bacteria</taxon>
        <taxon>Pseudomonadati</taxon>
        <taxon>Pseudomonadota</taxon>
        <taxon>Gammaproteobacteria</taxon>
        <taxon>Enterobacterales</taxon>
        <taxon>Pectobacteriaceae</taxon>
        <taxon>Dickeya</taxon>
    </lineage>
</organism>
<feature type="non-terminal residue" evidence="2">
    <location>
        <position position="74"/>
    </location>
</feature>
<feature type="region of interest" description="Disordered" evidence="1">
    <location>
        <begin position="1"/>
        <end position="38"/>
    </location>
</feature>
<reference evidence="2 3" key="1">
    <citation type="submission" date="2018-11" db="EMBL/GenBank/DDBJ databases">
        <title>Characterization of surface water Dickeya isolates.</title>
        <authorList>
            <person name="Van Gijsegem F."/>
            <person name="Pedron J."/>
        </authorList>
    </citation>
    <scope>NUCLEOTIDE SEQUENCE [LARGE SCALE GENOMIC DNA]</scope>
    <source>
        <strain evidence="2 3">FVG1-MFV-O17</strain>
    </source>
</reference>
<gene>
    <name evidence="2" type="ORF">EF878_21230</name>
</gene>
<evidence type="ECO:0000313" key="3">
    <source>
        <dbReference type="Proteomes" id="UP000276061"/>
    </source>
</evidence>
<evidence type="ECO:0000256" key="1">
    <source>
        <dbReference type="SAM" id="MobiDB-lite"/>
    </source>
</evidence>
<accession>A0A3N0FH07</accession>
<proteinExistence type="predicted"/>
<evidence type="ECO:0000313" key="2">
    <source>
        <dbReference type="EMBL" id="RNL99209.1"/>
    </source>
</evidence>
<dbReference type="EMBL" id="RJLR01000119">
    <property type="protein sequence ID" value="RNL99209.1"/>
    <property type="molecule type" value="Genomic_DNA"/>
</dbReference>
<dbReference type="AlphaFoldDB" id="A0A3N0FH07"/>